<evidence type="ECO:0000313" key="3">
    <source>
        <dbReference type="Proteomes" id="UP000614350"/>
    </source>
</evidence>
<accession>A0A834KDV3</accession>
<feature type="compositionally biased region" description="Acidic residues" evidence="1">
    <location>
        <begin position="64"/>
        <end position="77"/>
    </location>
</feature>
<protein>
    <submittedName>
        <fullName evidence="2">Uncharacterized protein</fullName>
    </submittedName>
</protein>
<gene>
    <name evidence="2" type="ORF">HZH66_005271</name>
</gene>
<organism evidence="2 3">
    <name type="scientific">Vespula vulgaris</name>
    <name type="common">Yellow jacket</name>
    <name type="synonym">Wasp</name>
    <dbReference type="NCBI Taxonomy" id="7454"/>
    <lineage>
        <taxon>Eukaryota</taxon>
        <taxon>Metazoa</taxon>
        <taxon>Ecdysozoa</taxon>
        <taxon>Arthropoda</taxon>
        <taxon>Hexapoda</taxon>
        <taxon>Insecta</taxon>
        <taxon>Pterygota</taxon>
        <taxon>Neoptera</taxon>
        <taxon>Endopterygota</taxon>
        <taxon>Hymenoptera</taxon>
        <taxon>Apocrita</taxon>
        <taxon>Aculeata</taxon>
        <taxon>Vespoidea</taxon>
        <taxon>Vespidae</taxon>
        <taxon>Vespinae</taxon>
        <taxon>Vespula</taxon>
    </lineage>
</organism>
<proteinExistence type="predicted"/>
<dbReference type="Proteomes" id="UP000614350">
    <property type="component" value="Unassembled WGS sequence"/>
</dbReference>
<dbReference type="AlphaFoldDB" id="A0A834KDV3"/>
<comment type="caution">
    <text evidence="2">The sequence shown here is derived from an EMBL/GenBank/DDBJ whole genome shotgun (WGS) entry which is preliminary data.</text>
</comment>
<dbReference type="EMBL" id="JACSEA010000004">
    <property type="protein sequence ID" value="KAF7403004.1"/>
    <property type="molecule type" value="Genomic_DNA"/>
</dbReference>
<feature type="region of interest" description="Disordered" evidence="1">
    <location>
        <begin position="55"/>
        <end position="101"/>
    </location>
</feature>
<name>A0A834KDV3_VESVU</name>
<sequence length="101" mass="11347">MRGTEYSWMGYQVLDPKKEMVERKRSALLVIKVKPGIRVKRTPMETERQCVFRRKRMAGRTREEEEEEEEEEVEEGGGDGGGDGEGGERGGVGGERSAGNQ</sequence>
<keyword evidence="3" id="KW-1185">Reference proteome</keyword>
<evidence type="ECO:0000313" key="2">
    <source>
        <dbReference type="EMBL" id="KAF7403004.1"/>
    </source>
</evidence>
<feature type="compositionally biased region" description="Gly residues" evidence="1">
    <location>
        <begin position="78"/>
        <end position="101"/>
    </location>
</feature>
<evidence type="ECO:0000256" key="1">
    <source>
        <dbReference type="SAM" id="MobiDB-lite"/>
    </source>
</evidence>
<reference evidence="2" key="1">
    <citation type="journal article" date="2020" name="G3 (Bethesda)">
        <title>High-Quality Assemblies for Three Invasive Social Wasps from the &lt;i&gt;Vespula&lt;/i&gt; Genus.</title>
        <authorList>
            <person name="Harrop T.W.R."/>
            <person name="Guhlin J."/>
            <person name="McLaughlin G.M."/>
            <person name="Permina E."/>
            <person name="Stockwell P."/>
            <person name="Gilligan J."/>
            <person name="Le Lec M.F."/>
            <person name="Gruber M.A.M."/>
            <person name="Quinn O."/>
            <person name="Lovegrove M."/>
            <person name="Duncan E.J."/>
            <person name="Remnant E.J."/>
            <person name="Van Eeckhoven J."/>
            <person name="Graham B."/>
            <person name="Knapp R.A."/>
            <person name="Langford K.W."/>
            <person name="Kronenberg Z."/>
            <person name="Press M.O."/>
            <person name="Eacker S.M."/>
            <person name="Wilson-Rankin E.E."/>
            <person name="Purcell J."/>
            <person name="Lester P.J."/>
            <person name="Dearden P.K."/>
        </authorList>
    </citation>
    <scope>NUCLEOTIDE SEQUENCE</scope>
    <source>
        <strain evidence="2">Marl-1</strain>
    </source>
</reference>